<feature type="region of interest" description="Disordered" evidence="1">
    <location>
        <begin position="150"/>
        <end position="333"/>
    </location>
</feature>
<dbReference type="Proteomes" id="UP000799444">
    <property type="component" value="Unassembled WGS sequence"/>
</dbReference>
<protein>
    <submittedName>
        <fullName evidence="2">Uncharacterized protein</fullName>
    </submittedName>
</protein>
<evidence type="ECO:0000256" key="1">
    <source>
        <dbReference type="SAM" id="MobiDB-lite"/>
    </source>
</evidence>
<accession>A0A9P4R546</accession>
<feature type="compositionally biased region" description="Basic and acidic residues" evidence="1">
    <location>
        <begin position="150"/>
        <end position="207"/>
    </location>
</feature>
<gene>
    <name evidence="2" type="ORF">EJ04DRAFT_7452</name>
</gene>
<keyword evidence="3" id="KW-1185">Reference proteome</keyword>
<sequence>MMVFNGPVFWWVGERLPSQRGSHAPSPVMVGSFLHLLATSVAASNISLPGNPELHVSLTTAVLETYITQAILYASILLKSLIYQLTVLTKMCDYWRKKHICGCLSRLFLNECYEAHKRKERCEDVPLNETPGKSYFPCFDCIQKDVNREKREKQEAEQDEKKAKPKAAEKARQEQIRNDAELRAARERGQDEEKQRQQQIEAERVKVEGNAWEVNQPKGRKDPQNQTPLRPGGAQLNGPNNKGRRRANQITSAPASRTQFDVLATNNDAIVGQGTANSTDKTCTRPSASAALEDTTRADVRKDSGIDPGGRAGIWRPSCSSSRPGDPARQGAQ</sequence>
<dbReference type="EMBL" id="ML996106">
    <property type="protein sequence ID" value="KAF2738924.1"/>
    <property type="molecule type" value="Genomic_DNA"/>
</dbReference>
<reference evidence="2" key="1">
    <citation type="journal article" date="2020" name="Stud. Mycol.">
        <title>101 Dothideomycetes genomes: a test case for predicting lifestyles and emergence of pathogens.</title>
        <authorList>
            <person name="Haridas S."/>
            <person name="Albert R."/>
            <person name="Binder M."/>
            <person name="Bloem J."/>
            <person name="Labutti K."/>
            <person name="Salamov A."/>
            <person name="Andreopoulos B."/>
            <person name="Baker S."/>
            <person name="Barry K."/>
            <person name="Bills G."/>
            <person name="Bluhm B."/>
            <person name="Cannon C."/>
            <person name="Castanera R."/>
            <person name="Culley D."/>
            <person name="Daum C."/>
            <person name="Ezra D."/>
            <person name="Gonzalez J."/>
            <person name="Henrissat B."/>
            <person name="Kuo A."/>
            <person name="Liang C."/>
            <person name="Lipzen A."/>
            <person name="Lutzoni F."/>
            <person name="Magnuson J."/>
            <person name="Mondo S."/>
            <person name="Nolan M."/>
            <person name="Ohm R."/>
            <person name="Pangilinan J."/>
            <person name="Park H.-J."/>
            <person name="Ramirez L."/>
            <person name="Alfaro M."/>
            <person name="Sun H."/>
            <person name="Tritt A."/>
            <person name="Yoshinaga Y."/>
            <person name="Zwiers L.-H."/>
            <person name="Turgeon B."/>
            <person name="Goodwin S."/>
            <person name="Spatafora J."/>
            <person name="Crous P."/>
            <person name="Grigoriev I."/>
        </authorList>
    </citation>
    <scope>NUCLEOTIDE SEQUENCE</scope>
    <source>
        <strain evidence="2">CBS 125425</strain>
    </source>
</reference>
<dbReference type="OrthoDB" id="3794829at2759"/>
<evidence type="ECO:0000313" key="3">
    <source>
        <dbReference type="Proteomes" id="UP000799444"/>
    </source>
</evidence>
<feature type="compositionally biased region" description="Polar residues" evidence="1">
    <location>
        <begin position="248"/>
        <end position="287"/>
    </location>
</feature>
<proteinExistence type="predicted"/>
<feature type="compositionally biased region" description="Basic and acidic residues" evidence="1">
    <location>
        <begin position="294"/>
        <end position="305"/>
    </location>
</feature>
<dbReference type="AlphaFoldDB" id="A0A9P4R546"/>
<evidence type="ECO:0000313" key="2">
    <source>
        <dbReference type="EMBL" id="KAF2738924.1"/>
    </source>
</evidence>
<name>A0A9P4R546_9PLEO</name>
<organism evidence="2 3">
    <name type="scientific">Polyplosphaeria fusca</name>
    <dbReference type="NCBI Taxonomy" id="682080"/>
    <lineage>
        <taxon>Eukaryota</taxon>
        <taxon>Fungi</taxon>
        <taxon>Dikarya</taxon>
        <taxon>Ascomycota</taxon>
        <taxon>Pezizomycotina</taxon>
        <taxon>Dothideomycetes</taxon>
        <taxon>Pleosporomycetidae</taxon>
        <taxon>Pleosporales</taxon>
        <taxon>Tetraplosphaeriaceae</taxon>
        <taxon>Polyplosphaeria</taxon>
    </lineage>
</organism>
<comment type="caution">
    <text evidence="2">The sequence shown here is derived from an EMBL/GenBank/DDBJ whole genome shotgun (WGS) entry which is preliminary data.</text>
</comment>